<sequence>MAPPGVDSMVREKHFSGRRDRKLSAMNPNEKSKRRRKCEKRKMSRVSRFETGDFVWAKAFPYTWWPGRVYLRGVSTVSVAFFGCDKRRRFCVTDVRDFEEDYPQMIRTVEARLEDEIDRVLGEFGKSVERKGLSGFREEEVLGFVKEMAVSTWVGDSGAARVARLAAQVSVYRACTNVGSDLEGTHLEKLSNPLSEDEISNLKEDVKGLHNKQEDSQVICSLNTMDEFVPDLQYAQDDCVSDLNDSRSIFGYTVVHAAQNLADNGESEQLHTEVNSNSSLSNPGVVWQAADSGVGACEDDENEVVDLCRDDDSLIHAYSGAEVAHLKHEDDKIFAAEEHSTNQSMKIYSLKIVKHIRSLALDPFFFRKRKLKSISKKMLKIRYFMFQNIHDTTSANDALESDSLSEDEIFAAEEHPTNQSMNRFPHNIVKHIQSLAVDPFFYRKRKLKFISKKMLKLRHFMSLNIHDITSADDTLGGDFLNENSENLEVCHFERHDSIETGSKVNNNDEGDGTCENLHKMLRHLHSFASNQFSLKAESLRCVIPEILNYREMLYQHKNDIASPDDTSEHICEPEMSSLSEVGELRHPSKNGNLKMCSVYMNDSGTESNTSCGVIHKMLMRIHCLALDPFYLGTKKLRSICQEVLVFRKSVYLNVPDLPHSNSIPKYGFMNEVNKSALIEEFQQFSHISKDAKNSHFDEKGSADKIQGVREVSGIKESLCLSTEVTRTFPGEKVNIASDLIRKSLLPFNGGDERPFLQQKSMVRPVGHMENGSSSAPKLCPNLTLPVNGFMEGRQRKRKPDQSIVSDLSKLSRTQASYLVRKQNTSSLKMVNLRSSCAESHPDEGKRVANNMTNKLIHSASDNHVKFLSSSKPVVDVKVVRGPSRRSIESLHANQRSTKPFISDFSQKHPRQPFNPTTRLYASPLEIDRSVLPGNEIRQLGRNRSLGCSQSLHMKFPKDFTLPSKEDLVKKFGVFGPLEYRRTKVFLYMGSAQVVFLDPHDAAAAYQFVIRKSVFGKAMVRFWLDEHESSRRTSIAEVSYQSALDLKSCLKRSDVHIEKDQKKLSRVRFSSDNQTTTSDYACDSSEVTRPDISPQMMQLLDNCDRLVCKIKQSLGLESLYSVFTHDFSCIAVMVDEPKC</sequence>
<dbReference type="SUPFAM" id="SSF63748">
    <property type="entry name" value="Tudor/PWWP/MBT"/>
    <property type="match status" value="1"/>
</dbReference>
<proteinExistence type="predicted"/>
<evidence type="ECO:0000313" key="3">
    <source>
        <dbReference type="EMBL" id="KAK1278738.1"/>
    </source>
</evidence>
<dbReference type="PANTHER" id="PTHR10688">
    <property type="entry name" value="PWWP DOMAIN-CONTAINING PROTEIN"/>
    <property type="match status" value="1"/>
</dbReference>
<organism evidence="3 4">
    <name type="scientific">Acorus gramineus</name>
    <name type="common">Dwarf sweet flag</name>
    <dbReference type="NCBI Taxonomy" id="55184"/>
    <lineage>
        <taxon>Eukaryota</taxon>
        <taxon>Viridiplantae</taxon>
        <taxon>Streptophyta</taxon>
        <taxon>Embryophyta</taxon>
        <taxon>Tracheophyta</taxon>
        <taxon>Spermatophyta</taxon>
        <taxon>Magnoliopsida</taxon>
        <taxon>Liliopsida</taxon>
        <taxon>Acoraceae</taxon>
        <taxon>Acorus</taxon>
    </lineage>
</organism>
<feature type="compositionally biased region" description="Basic and acidic residues" evidence="1">
    <location>
        <begin position="9"/>
        <end position="18"/>
    </location>
</feature>
<gene>
    <name evidence="3" type="ORF">QJS04_geneDACA003560</name>
</gene>
<evidence type="ECO:0000256" key="1">
    <source>
        <dbReference type="SAM" id="MobiDB-lite"/>
    </source>
</evidence>
<dbReference type="Proteomes" id="UP001179952">
    <property type="component" value="Unassembled WGS sequence"/>
</dbReference>
<dbReference type="PANTHER" id="PTHR10688:SF2">
    <property type="entry name" value="PWWP DOMAIN-CONTAINING PROTEIN"/>
    <property type="match status" value="1"/>
</dbReference>
<protein>
    <recommendedName>
        <fullName evidence="2">PWWP domain-containing protein</fullName>
    </recommendedName>
</protein>
<dbReference type="CDD" id="cd05162">
    <property type="entry name" value="PWWP"/>
    <property type="match status" value="1"/>
</dbReference>
<accession>A0AAV9BRS3</accession>
<dbReference type="PROSITE" id="PS50812">
    <property type="entry name" value="PWWP"/>
    <property type="match status" value="1"/>
</dbReference>
<reference evidence="3" key="1">
    <citation type="journal article" date="2023" name="Nat. Commun.">
        <title>Diploid and tetraploid genomes of Acorus and the evolution of monocots.</title>
        <authorList>
            <person name="Ma L."/>
            <person name="Liu K.W."/>
            <person name="Li Z."/>
            <person name="Hsiao Y.Y."/>
            <person name="Qi Y."/>
            <person name="Fu T."/>
            <person name="Tang G.D."/>
            <person name="Zhang D."/>
            <person name="Sun W.H."/>
            <person name="Liu D.K."/>
            <person name="Li Y."/>
            <person name="Chen G.Z."/>
            <person name="Liu X.D."/>
            <person name="Liao X.Y."/>
            <person name="Jiang Y.T."/>
            <person name="Yu X."/>
            <person name="Hao Y."/>
            <person name="Huang J."/>
            <person name="Zhao X.W."/>
            <person name="Ke S."/>
            <person name="Chen Y.Y."/>
            <person name="Wu W.L."/>
            <person name="Hsu J.L."/>
            <person name="Lin Y.F."/>
            <person name="Huang M.D."/>
            <person name="Li C.Y."/>
            <person name="Huang L."/>
            <person name="Wang Z.W."/>
            <person name="Zhao X."/>
            <person name="Zhong W.Y."/>
            <person name="Peng D.H."/>
            <person name="Ahmad S."/>
            <person name="Lan S."/>
            <person name="Zhang J.S."/>
            <person name="Tsai W.C."/>
            <person name="Van de Peer Y."/>
            <person name="Liu Z.J."/>
        </authorList>
    </citation>
    <scope>NUCLEOTIDE SEQUENCE</scope>
    <source>
        <strain evidence="3">SCP</strain>
    </source>
</reference>
<reference evidence="3" key="2">
    <citation type="submission" date="2023-06" db="EMBL/GenBank/DDBJ databases">
        <authorList>
            <person name="Ma L."/>
            <person name="Liu K.-W."/>
            <person name="Li Z."/>
            <person name="Hsiao Y.-Y."/>
            <person name="Qi Y."/>
            <person name="Fu T."/>
            <person name="Tang G."/>
            <person name="Zhang D."/>
            <person name="Sun W.-H."/>
            <person name="Liu D.-K."/>
            <person name="Li Y."/>
            <person name="Chen G.-Z."/>
            <person name="Liu X.-D."/>
            <person name="Liao X.-Y."/>
            <person name="Jiang Y.-T."/>
            <person name="Yu X."/>
            <person name="Hao Y."/>
            <person name="Huang J."/>
            <person name="Zhao X.-W."/>
            <person name="Ke S."/>
            <person name="Chen Y.-Y."/>
            <person name="Wu W.-L."/>
            <person name="Hsu J.-L."/>
            <person name="Lin Y.-F."/>
            <person name="Huang M.-D."/>
            <person name="Li C.-Y."/>
            <person name="Huang L."/>
            <person name="Wang Z.-W."/>
            <person name="Zhao X."/>
            <person name="Zhong W.-Y."/>
            <person name="Peng D.-H."/>
            <person name="Ahmad S."/>
            <person name="Lan S."/>
            <person name="Zhang J.-S."/>
            <person name="Tsai W.-C."/>
            <person name="Van De Peer Y."/>
            <person name="Liu Z.-J."/>
        </authorList>
    </citation>
    <scope>NUCLEOTIDE SEQUENCE</scope>
    <source>
        <strain evidence="3">SCP</strain>
        <tissue evidence="3">Leaves</tissue>
    </source>
</reference>
<dbReference type="InterPro" id="IPR000313">
    <property type="entry name" value="PWWP_dom"/>
</dbReference>
<name>A0AAV9BRS3_ACOGR</name>
<keyword evidence="4" id="KW-1185">Reference proteome</keyword>
<dbReference type="EMBL" id="JAUJYN010000002">
    <property type="protein sequence ID" value="KAK1278738.1"/>
    <property type="molecule type" value="Genomic_DNA"/>
</dbReference>
<evidence type="ECO:0000313" key="4">
    <source>
        <dbReference type="Proteomes" id="UP001179952"/>
    </source>
</evidence>
<feature type="region of interest" description="Disordered" evidence="1">
    <location>
        <begin position="1"/>
        <end position="38"/>
    </location>
</feature>
<dbReference type="AlphaFoldDB" id="A0AAV9BRS3"/>
<feature type="domain" description="PWWP" evidence="2">
    <location>
        <begin position="51"/>
        <end position="101"/>
    </location>
</feature>
<dbReference type="Gene3D" id="2.30.30.140">
    <property type="match status" value="1"/>
</dbReference>
<comment type="caution">
    <text evidence="3">The sequence shown here is derived from an EMBL/GenBank/DDBJ whole genome shotgun (WGS) entry which is preliminary data.</text>
</comment>
<evidence type="ECO:0000259" key="2">
    <source>
        <dbReference type="PROSITE" id="PS50812"/>
    </source>
</evidence>
<dbReference type="InterPro" id="IPR052657">
    <property type="entry name" value="PDP_family_Arabidopsis"/>
</dbReference>